<feature type="signal peptide" evidence="2">
    <location>
        <begin position="1"/>
        <end position="19"/>
    </location>
</feature>
<feature type="compositionally biased region" description="Polar residues" evidence="1">
    <location>
        <begin position="47"/>
        <end position="57"/>
    </location>
</feature>
<feature type="region of interest" description="Disordered" evidence="1">
    <location>
        <begin position="39"/>
        <end position="143"/>
    </location>
</feature>
<feature type="compositionally biased region" description="Low complexity" evidence="1">
    <location>
        <begin position="101"/>
        <end position="113"/>
    </location>
</feature>
<feature type="compositionally biased region" description="Low complexity" evidence="1">
    <location>
        <begin position="82"/>
        <end position="91"/>
    </location>
</feature>
<name>A0AAV1U9U4_9STRA</name>
<evidence type="ECO:0000313" key="4">
    <source>
        <dbReference type="Proteomes" id="UP001162060"/>
    </source>
</evidence>
<accession>A0AAV1U9U4</accession>
<gene>
    <name evidence="3" type="ORF">PM001_LOCUS16076</name>
</gene>
<dbReference type="AlphaFoldDB" id="A0AAV1U9U4"/>
<keyword evidence="2" id="KW-0732">Signal</keyword>
<feature type="chain" id="PRO_5043898036" evidence="2">
    <location>
        <begin position="20"/>
        <end position="166"/>
    </location>
</feature>
<sequence length="166" mass="15968">MQGIGFSALLACALAIAAAQDTNVGEQVGSMAADPSAAVIAPPDTTADPSGQVTSPPDTAAPGMAAPVVMDPAAAPVPPADTTPVTGAPGPIVAADPVPLVDSGSGSVGGTTDIATPMTREPKSDKDSSQSQSDSVTRSDDSSAAFATAAIGGWVLIGLLGLGTML</sequence>
<reference evidence="3" key="1">
    <citation type="submission" date="2024-01" db="EMBL/GenBank/DDBJ databases">
        <authorList>
            <person name="Webb A."/>
        </authorList>
    </citation>
    <scope>NUCLEOTIDE SEQUENCE</scope>
    <source>
        <strain evidence="3">Pm1</strain>
    </source>
</reference>
<evidence type="ECO:0000256" key="2">
    <source>
        <dbReference type="SAM" id="SignalP"/>
    </source>
</evidence>
<evidence type="ECO:0000256" key="1">
    <source>
        <dbReference type="SAM" id="MobiDB-lite"/>
    </source>
</evidence>
<dbReference type="EMBL" id="CAKLBY020000170">
    <property type="protein sequence ID" value="CAK7930926.1"/>
    <property type="molecule type" value="Genomic_DNA"/>
</dbReference>
<dbReference type="Proteomes" id="UP001162060">
    <property type="component" value="Unassembled WGS sequence"/>
</dbReference>
<comment type="caution">
    <text evidence="3">The sequence shown here is derived from an EMBL/GenBank/DDBJ whole genome shotgun (WGS) entry which is preliminary data.</text>
</comment>
<organism evidence="3 4">
    <name type="scientific">Peronospora matthiolae</name>
    <dbReference type="NCBI Taxonomy" id="2874970"/>
    <lineage>
        <taxon>Eukaryota</taxon>
        <taxon>Sar</taxon>
        <taxon>Stramenopiles</taxon>
        <taxon>Oomycota</taxon>
        <taxon>Peronosporomycetes</taxon>
        <taxon>Peronosporales</taxon>
        <taxon>Peronosporaceae</taxon>
        <taxon>Peronospora</taxon>
    </lineage>
</organism>
<protein>
    <submittedName>
        <fullName evidence="3">Uncharacterized protein</fullName>
    </submittedName>
</protein>
<feature type="compositionally biased region" description="Low complexity" evidence="1">
    <location>
        <begin position="129"/>
        <end position="143"/>
    </location>
</feature>
<feature type="compositionally biased region" description="Low complexity" evidence="1">
    <location>
        <begin position="60"/>
        <end position="74"/>
    </location>
</feature>
<evidence type="ECO:0000313" key="3">
    <source>
        <dbReference type="EMBL" id="CAK7930926.1"/>
    </source>
</evidence>
<proteinExistence type="predicted"/>